<dbReference type="PANTHER" id="PTHR38589">
    <property type="entry name" value="BLR0621 PROTEIN"/>
    <property type="match status" value="1"/>
</dbReference>
<dbReference type="EMBL" id="CP003837">
    <property type="protein sequence ID" value="AGH46435.1"/>
    <property type="molecule type" value="Genomic_DNA"/>
</dbReference>
<feature type="chain" id="PRO_5003898560" evidence="1">
    <location>
        <begin position="29"/>
        <end position="258"/>
    </location>
</feature>
<reference evidence="2 3" key="1">
    <citation type="journal article" date="2013" name="Genome Announc.">
        <title>Complete Genome Sequence of Glaciecola psychrophila Strain 170T.</title>
        <authorList>
            <person name="Yin J."/>
            <person name="Chen J."/>
            <person name="Liu G."/>
            <person name="Yu Y."/>
            <person name="Song L."/>
            <person name="Wang X."/>
            <person name="Qu X."/>
        </authorList>
    </citation>
    <scope>NUCLEOTIDE SEQUENCE [LARGE SCALE GENOMIC DNA]</scope>
    <source>
        <strain evidence="2 3">170</strain>
    </source>
</reference>
<dbReference type="HOGENOM" id="CLU_068009_0_0_6"/>
<feature type="signal peptide" evidence="1">
    <location>
        <begin position="1"/>
        <end position="28"/>
    </location>
</feature>
<name>K6ZQY9_9ALTE</name>
<dbReference type="OrthoDB" id="9804204at2"/>
<dbReference type="PANTHER" id="PTHR38589:SF1">
    <property type="entry name" value="BLR0621 PROTEIN"/>
    <property type="match status" value="1"/>
</dbReference>
<evidence type="ECO:0000256" key="1">
    <source>
        <dbReference type="SAM" id="SignalP"/>
    </source>
</evidence>
<proteinExistence type="predicted"/>
<gene>
    <name evidence="2" type="ORF">C427_4333</name>
</gene>
<dbReference type="KEGG" id="gps:C427_4333"/>
<sequence length="258" mass="28307">MAILNSRHIITGALILLTSLLSSCASNSDPVEPLLQRLDTQQLVVVVSDNWDATTATLQKFEWVNAKWQAVDQAFPVNLGRTGLAWGLGLHPAQQGYYKIEGDGKATAGIFNLSSTFGYLPKAITDMPYQPMSANHYCIDVNGSPLYNQIVDESIVGNNAVKGSTEPMRRDIHNGGQTIYKKGILLDHNPANLSGKGSCIFLHLWFGPDVPTAGCTSMQEPKMDALLAWLNPAKNPRYLALPKDEYKKKQQQWGLPAL</sequence>
<keyword evidence="3" id="KW-1185">Reference proteome</keyword>
<organism evidence="2 3">
    <name type="scientific">Paraglaciecola psychrophila 170</name>
    <dbReference type="NCBI Taxonomy" id="1129794"/>
    <lineage>
        <taxon>Bacteria</taxon>
        <taxon>Pseudomonadati</taxon>
        <taxon>Pseudomonadota</taxon>
        <taxon>Gammaproteobacteria</taxon>
        <taxon>Alteromonadales</taxon>
        <taxon>Alteromonadaceae</taxon>
        <taxon>Paraglaciecola</taxon>
    </lineage>
</organism>
<keyword evidence="1" id="KW-0732">Signal</keyword>
<dbReference type="RefSeq" id="WP_007639244.1">
    <property type="nucleotide sequence ID" value="NC_020514.1"/>
</dbReference>
<evidence type="ECO:0000313" key="3">
    <source>
        <dbReference type="Proteomes" id="UP000011864"/>
    </source>
</evidence>
<dbReference type="PATRIC" id="fig|1129794.4.peg.4315"/>
<accession>K6ZQY9</accession>
<protein>
    <submittedName>
        <fullName evidence="2">ErfK/YbiS/YcfS/YnhG family protein</fullName>
    </submittedName>
</protein>
<dbReference type="eggNOG" id="COG3786">
    <property type="taxonomic scope" value="Bacteria"/>
</dbReference>
<dbReference type="PROSITE" id="PS51257">
    <property type="entry name" value="PROKAR_LIPOPROTEIN"/>
    <property type="match status" value="1"/>
</dbReference>
<dbReference type="AlphaFoldDB" id="K6ZQY9"/>
<dbReference type="STRING" id="1129794.C427_4333"/>
<dbReference type="Proteomes" id="UP000011864">
    <property type="component" value="Chromosome"/>
</dbReference>
<evidence type="ECO:0000313" key="2">
    <source>
        <dbReference type="EMBL" id="AGH46435.1"/>
    </source>
</evidence>